<sequence length="46" mass="4940">MIFRSAGLKAPVSADVVTDNGDRVLVLRLDAGLLADLGTWYLILPL</sequence>
<dbReference type="EMBL" id="FNCN01000025">
    <property type="protein sequence ID" value="SDH88717.1"/>
    <property type="molecule type" value="Genomic_DNA"/>
</dbReference>
<dbReference type="Proteomes" id="UP000198923">
    <property type="component" value="Unassembled WGS sequence"/>
</dbReference>
<organism evidence="1 2">
    <name type="scientific">Sinosporangium album</name>
    <dbReference type="NCBI Taxonomy" id="504805"/>
    <lineage>
        <taxon>Bacteria</taxon>
        <taxon>Bacillati</taxon>
        <taxon>Actinomycetota</taxon>
        <taxon>Actinomycetes</taxon>
        <taxon>Streptosporangiales</taxon>
        <taxon>Streptosporangiaceae</taxon>
        <taxon>Sinosporangium</taxon>
    </lineage>
</organism>
<dbReference type="AlphaFoldDB" id="A0A1G8G2Y1"/>
<evidence type="ECO:0000313" key="1">
    <source>
        <dbReference type="EMBL" id="SDH88717.1"/>
    </source>
</evidence>
<accession>A0A1G8G2Y1</accession>
<keyword evidence="2" id="KW-1185">Reference proteome</keyword>
<dbReference type="STRING" id="504805.SAMN05421505_12562"/>
<protein>
    <submittedName>
        <fullName evidence="1">Uncharacterized protein</fullName>
    </submittedName>
</protein>
<evidence type="ECO:0000313" key="2">
    <source>
        <dbReference type="Proteomes" id="UP000198923"/>
    </source>
</evidence>
<proteinExistence type="predicted"/>
<reference evidence="1 2" key="1">
    <citation type="submission" date="2016-10" db="EMBL/GenBank/DDBJ databases">
        <authorList>
            <person name="de Groot N.N."/>
        </authorList>
    </citation>
    <scope>NUCLEOTIDE SEQUENCE [LARGE SCALE GENOMIC DNA]</scope>
    <source>
        <strain evidence="1 2">CPCC 201354</strain>
    </source>
</reference>
<gene>
    <name evidence="1" type="ORF">SAMN05421505_12562</name>
</gene>
<name>A0A1G8G2Y1_9ACTN</name>